<sequence length="77" mass="8505">MMPGMRAGISLTSGLVLGVLLSVLLFLPDELIPPKTSDEELPSEHWEVIIKKVATAANGQFQTRKVDSHYFINIKVL</sequence>
<evidence type="ECO:0000256" key="1">
    <source>
        <dbReference type="SAM" id="SignalP"/>
    </source>
</evidence>
<keyword evidence="1" id="KW-0732">Signal</keyword>
<name>A0A0R3Q5P6_9BILA</name>
<protein>
    <submittedName>
        <fullName evidence="2">SIM29 protein</fullName>
    </submittedName>
</protein>
<feature type="signal peptide" evidence="1">
    <location>
        <begin position="1"/>
        <end position="18"/>
    </location>
</feature>
<dbReference type="STRING" id="42155.A0A0R3Q5P6"/>
<dbReference type="WBParaSite" id="BTMF_0000164101-mRNA-1">
    <property type="protein sequence ID" value="BTMF_0000164101-mRNA-1"/>
    <property type="gene ID" value="BTMF_0000164101"/>
</dbReference>
<accession>A0A0R3Q5P6</accession>
<proteinExistence type="predicted"/>
<reference evidence="2" key="1">
    <citation type="submission" date="2017-02" db="UniProtKB">
        <authorList>
            <consortium name="WormBaseParasite"/>
        </authorList>
    </citation>
    <scope>IDENTIFICATION</scope>
</reference>
<dbReference type="AlphaFoldDB" id="A0A0R3Q5P6"/>
<evidence type="ECO:0000313" key="2">
    <source>
        <dbReference type="WBParaSite" id="BTMF_0000164101-mRNA-1"/>
    </source>
</evidence>
<organism evidence="2">
    <name type="scientific">Brugia timori</name>
    <dbReference type="NCBI Taxonomy" id="42155"/>
    <lineage>
        <taxon>Eukaryota</taxon>
        <taxon>Metazoa</taxon>
        <taxon>Ecdysozoa</taxon>
        <taxon>Nematoda</taxon>
        <taxon>Chromadorea</taxon>
        <taxon>Rhabditida</taxon>
        <taxon>Spirurina</taxon>
        <taxon>Spiruromorpha</taxon>
        <taxon>Filarioidea</taxon>
        <taxon>Onchocercidae</taxon>
        <taxon>Brugia</taxon>
    </lineage>
</organism>
<feature type="chain" id="PRO_5006446758" evidence="1">
    <location>
        <begin position="19"/>
        <end position="77"/>
    </location>
</feature>